<evidence type="ECO:0000259" key="6">
    <source>
        <dbReference type="PROSITE" id="PS50111"/>
    </source>
</evidence>
<dbReference type="SUPFAM" id="SSF58104">
    <property type="entry name" value="Methyl-accepting chemotaxis protein (MCP) signaling domain"/>
    <property type="match status" value="1"/>
</dbReference>
<proteinExistence type="inferred from homology"/>
<dbReference type="Gene3D" id="1.10.287.950">
    <property type="entry name" value="Methyl-accepting chemotaxis protein"/>
    <property type="match status" value="1"/>
</dbReference>
<keyword evidence="5" id="KW-0812">Transmembrane</keyword>
<dbReference type="PATRIC" id="fig|413882.6.peg.3652"/>
<dbReference type="Pfam" id="PF00015">
    <property type="entry name" value="MCPsignal"/>
    <property type="match status" value="1"/>
</dbReference>
<dbReference type="InterPro" id="IPR051310">
    <property type="entry name" value="MCP_chemotaxis"/>
</dbReference>
<dbReference type="AlphaFoldDB" id="A0A0G3BL97"/>
<evidence type="ECO:0000313" key="8">
    <source>
        <dbReference type="Proteomes" id="UP000035352"/>
    </source>
</evidence>
<evidence type="ECO:0000313" key="7">
    <source>
        <dbReference type="EMBL" id="AKJ30187.1"/>
    </source>
</evidence>
<dbReference type="InterPro" id="IPR004089">
    <property type="entry name" value="MCPsignal_dom"/>
</dbReference>
<feature type="transmembrane region" description="Helical" evidence="5">
    <location>
        <begin position="104"/>
        <end position="122"/>
    </location>
</feature>
<dbReference type="PANTHER" id="PTHR43531">
    <property type="entry name" value="PROTEIN ICFG"/>
    <property type="match status" value="1"/>
</dbReference>
<dbReference type="GO" id="GO:0004888">
    <property type="term" value="F:transmembrane signaling receptor activity"/>
    <property type="evidence" value="ECO:0007669"/>
    <property type="project" value="TreeGrafter"/>
</dbReference>
<organism evidence="7 8">
    <name type="scientific">Caldimonas brevitalea</name>
    <dbReference type="NCBI Taxonomy" id="413882"/>
    <lineage>
        <taxon>Bacteria</taxon>
        <taxon>Pseudomonadati</taxon>
        <taxon>Pseudomonadota</taxon>
        <taxon>Betaproteobacteria</taxon>
        <taxon>Burkholderiales</taxon>
        <taxon>Sphaerotilaceae</taxon>
        <taxon>Caldimonas</taxon>
    </lineage>
</organism>
<dbReference type="GO" id="GO:0005886">
    <property type="term" value="C:plasma membrane"/>
    <property type="evidence" value="ECO:0007669"/>
    <property type="project" value="TreeGrafter"/>
</dbReference>
<dbReference type="PANTHER" id="PTHR43531:SF14">
    <property type="entry name" value="METHYL-ACCEPTING CHEMOTAXIS PROTEIN I-RELATED"/>
    <property type="match status" value="1"/>
</dbReference>
<keyword evidence="4" id="KW-0807">Transducer</keyword>
<dbReference type="STRING" id="413882.AAW51_3496"/>
<feature type="domain" description="Methyl-accepting transducer" evidence="6">
    <location>
        <begin position="238"/>
        <end position="467"/>
    </location>
</feature>
<dbReference type="GO" id="GO:0007165">
    <property type="term" value="P:signal transduction"/>
    <property type="evidence" value="ECO:0007669"/>
    <property type="project" value="UniProtKB-KW"/>
</dbReference>
<dbReference type="PROSITE" id="PS50111">
    <property type="entry name" value="CHEMOTAXIS_TRANSDUC_2"/>
    <property type="match status" value="1"/>
</dbReference>
<dbReference type="GO" id="GO:0006935">
    <property type="term" value="P:chemotaxis"/>
    <property type="evidence" value="ECO:0007669"/>
    <property type="project" value="TreeGrafter"/>
</dbReference>
<dbReference type="CDD" id="cd11386">
    <property type="entry name" value="MCP_signal"/>
    <property type="match status" value="1"/>
</dbReference>
<accession>A0A0G3BL97</accession>
<keyword evidence="2" id="KW-0488">Methylation</keyword>
<dbReference type="Proteomes" id="UP000035352">
    <property type="component" value="Chromosome"/>
</dbReference>
<dbReference type="SMART" id="SM00283">
    <property type="entry name" value="MA"/>
    <property type="match status" value="1"/>
</dbReference>
<sequence>MTALSPSLNADGLDPIEQTTRMIIRIVDKVMLVMLGLVAVATVAIGAAHGATGTAAWLTLALFAMPLLAYHLLPPGLPVTRVLAVAAGVGMVATQIHFGHGATPYHLGIAVFMALVMVYRDWRLVALATGLFAIHHVVFDRLQASGVGVYVLPTPDLQEVFVHLAFLTALALYQMRFARQGLEQLIAAVELQMLIAVLGKDDAIQLNVGHLAFKTPAARQLQKVLGRAHEALQHAQRAVGSINVASGEIASGNNDLSTRTESTAANLQQTAGSMQELASSVQQTAASAHVAAQLATGARDSAQQGSAVVSQVVSTMDTISAASKKVVDIIGVIDGIAFQTNILALNAAVEAARAGEQGRGFAVVAGEVRSLAQRSAQAAREIKSLIGASVESVESGTTLVGQAGRAMNEIMSSVQRVTETISEIASAAAQQNEGLTQVNTSVGQLDQMTQQNAALVEQSAAAAESLKEQAGRLAHVVGVFRLDDAAELAVFDAGDLLRRMSERPSQPAAAATTGA</sequence>
<keyword evidence="8" id="KW-1185">Reference proteome</keyword>
<feature type="transmembrane region" description="Helical" evidence="5">
    <location>
        <begin position="30"/>
        <end position="49"/>
    </location>
</feature>
<evidence type="ECO:0000256" key="5">
    <source>
        <dbReference type="SAM" id="Phobius"/>
    </source>
</evidence>
<dbReference type="FunFam" id="1.10.287.950:FF:000001">
    <property type="entry name" value="Methyl-accepting chemotaxis sensory transducer"/>
    <property type="match status" value="1"/>
</dbReference>
<protein>
    <submittedName>
        <fullName evidence="7">Methyl-accepting chemotaxis protein I serine chemoreceptor protein</fullName>
    </submittedName>
</protein>
<name>A0A0G3BL97_9BURK</name>
<dbReference type="EMBL" id="CP011371">
    <property type="protein sequence ID" value="AKJ30187.1"/>
    <property type="molecule type" value="Genomic_DNA"/>
</dbReference>
<reference evidence="7 8" key="1">
    <citation type="submission" date="2015-05" db="EMBL/GenBank/DDBJ databases">
        <authorList>
            <person name="Tang B."/>
            <person name="Yu Y."/>
        </authorList>
    </citation>
    <scope>NUCLEOTIDE SEQUENCE [LARGE SCALE GENOMIC DNA]</scope>
    <source>
        <strain evidence="7 8">DSM 7029</strain>
    </source>
</reference>
<keyword evidence="5" id="KW-0472">Membrane</keyword>
<evidence type="ECO:0000256" key="4">
    <source>
        <dbReference type="PROSITE-ProRule" id="PRU00284"/>
    </source>
</evidence>
<keyword evidence="5" id="KW-1133">Transmembrane helix</keyword>
<evidence type="ECO:0000256" key="3">
    <source>
        <dbReference type="ARBA" id="ARBA00029447"/>
    </source>
</evidence>
<comment type="subcellular location">
    <subcellularLocation>
        <location evidence="1">Membrane</location>
    </subcellularLocation>
</comment>
<dbReference type="KEGG" id="pbh:AAW51_3496"/>
<keyword evidence="7" id="KW-0675">Receptor</keyword>
<evidence type="ECO:0000256" key="1">
    <source>
        <dbReference type="ARBA" id="ARBA00004370"/>
    </source>
</evidence>
<gene>
    <name evidence="7" type="ORF">AAW51_3496</name>
</gene>
<evidence type="ECO:0000256" key="2">
    <source>
        <dbReference type="ARBA" id="ARBA00022481"/>
    </source>
</evidence>
<comment type="similarity">
    <text evidence="3">Belongs to the methyl-accepting chemotaxis (MCP) protein family.</text>
</comment>